<evidence type="ECO:0000259" key="7">
    <source>
        <dbReference type="SMART" id="SM00385"/>
    </source>
</evidence>
<dbReference type="SMART" id="SM01332">
    <property type="entry name" value="Cyclin_C"/>
    <property type="match status" value="1"/>
</dbReference>
<evidence type="ECO:0000259" key="8">
    <source>
        <dbReference type="SMART" id="SM01332"/>
    </source>
</evidence>
<dbReference type="Pfam" id="PF02984">
    <property type="entry name" value="Cyclin_C"/>
    <property type="match status" value="1"/>
</dbReference>
<dbReference type="InterPro" id="IPR013763">
    <property type="entry name" value="Cyclin-like_dom"/>
</dbReference>
<dbReference type="Proteomes" id="UP000815325">
    <property type="component" value="Unassembled WGS sequence"/>
</dbReference>
<dbReference type="InterPro" id="IPR039361">
    <property type="entry name" value="Cyclin"/>
</dbReference>
<dbReference type="PANTHER" id="PTHR10177">
    <property type="entry name" value="CYCLINS"/>
    <property type="match status" value="1"/>
</dbReference>
<dbReference type="CDD" id="cd20504">
    <property type="entry name" value="CYCLIN_CCNA_rpt1"/>
    <property type="match status" value="1"/>
</dbReference>
<dbReference type="PROSITE" id="PS00292">
    <property type="entry name" value="CYCLINS"/>
    <property type="match status" value="1"/>
</dbReference>
<gene>
    <name evidence="9" type="ORF">DUNSADRAFT_3214</name>
</gene>
<comment type="caution">
    <text evidence="9">The sequence shown here is derived from an EMBL/GenBank/DDBJ whole genome shotgun (WGS) entry which is preliminary data.</text>
</comment>
<dbReference type="SUPFAM" id="SSF47954">
    <property type="entry name" value="Cyclin-like"/>
    <property type="match status" value="2"/>
</dbReference>
<evidence type="ECO:0000256" key="5">
    <source>
        <dbReference type="RuleBase" id="RU000383"/>
    </source>
</evidence>
<dbReference type="InterPro" id="IPR004367">
    <property type="entry name" value="Cyclin_C-dom"/>
</dbReference>
<feature type="domain" description="Cyclin-like" evidence="7">
    <location>
        <begin position="296"/>
        <end position="377"/>
    </location>
</feature>
<evidence type="ECO:0000313" key="10">
    <source>
        <dbReference type="Proteomes" id="UP000815325"/>
    </source>
</evidence>
<organism evidence="9 10">
    <name type="scientific">Dunaliella salina</name>
    <name type="common">Green alga</name>
    <name type="synonym">Protococcus salinus</name>
    <dbReference type="NCBI Taxonomy" id="3046"/>
    <lineage>
        <taxon>Eukaryota</taxon>
        <taxon>Viridiplantae</taxon>
        <taxon>Chlorophyta</taxon>
        <taxon>core chlorophytes</taxon>
        <taxon>Chlorophyceae</taxon>
        <taxon>CS clade</taxon>
        <taxon>Chlamydomonadales</taxon>
        <taxon>Dunaliellaceae</taxon>
        <taxon>Dunaliella</taxon>
    </lineage>
</organism>
<protein>
    <submittedName>
        <fullName evidence="9">A-type cyclin</fullName>
    </submittedName>
</protein>
<keyword evidence="2" id="KW-0132">Cell division</keyword>
<dbReference type="EMBL" id="MU069586">
    <property type="protein sequence ID" value="KAF5838234.1"/>
    <property type="molecule type" value="Genomic_DNA"/>
</dbReference>
<evidence type="ECO:0000256" key="6">
    <source>
        <dbReference type="SAM" id="MobiDB-lite"/>
    </source>
</evidence>
<evidence type="ECO:0000256" key="1">
    <source>
        <dbReference type="ARBA" id="ARBA00006955"/>
    </source>
</evidence>
<keyword evidence="10" id="KW-1185">Reference proteome</keyword>
<dbReference type="Gene3D" id="1.10.472.10">
    <property type="entry name" value="Cyclin-like"/>
    <property type="match status" value="2"/>
</dbReference>
<sequence>MENAPLGWMPSYSSMGVLEQQENLAPAPVVASKQGAGLQQQNGLKRAASGSTGLLQGDSSKPRVAFSDITNQAVGRSSQAQEDATKALKPAAVAVPSAQQPLNQQAPPSFASQIQHTLAQQQFCDPTLIDRGLQHADKRRRDWIDVDALNEDDTQACSAYAVPIFEHLREAELIRRPNALYPEAFQTDVNAKMRAILVDWLVEVAEEYKLCADTLYLSVNYIDRFLSIHPVQRSNLQLVGIACMWIASKFEEIYPPNVNDFCYITDNTYTKEQMVDMEELVLKKLKYELTVPTSKTFLRRLLQVCNPDEYLHFLSNYLAEAALLDNSMLCFLPSQVAAASVYLANLMLQRPPWDGNLQHYSTYSPRDISACVQALVTLHQSLSENVQLAAIRDKYAHPRFQSVSRIPVTNISLTV</sequence>
<accession>A0ABQ7GUF8</accession>
<reference evidence="9" key="1">
    <citation type="submission" date="2017-08" db="EMBL/GenBank/DDBJ databases">
        <authorList>
            <person name="Polle J.E."/>
            <person name="Barry K."/>
            <person name="Cushman J."/>
            <person name="Schmutz J."/>
            <person name="Tran D."/>
            <person name="Hathwaick L.T."/>
            <person name="Yim W.C."/>
            <person name="Jenkins J."/>
            <person name="Mckie-Krisberg Z.M."/>
            <person name="Prochnik S."/>
            <person name="Lindquist E."/>
            <person name="Dockter R.B."/>
            <person name="Adam C."/>
            <person name="Molina H."/>
            <person name="Bunkerborg J."/>
            <person name="Jin E."/>
            <person name="Buchheim M."/>
            <person name="Magnuson J."/>
        </authorList>
    </citation>
    <scope>NUCLEOTIDE SEQUENCE</scope>
    <source>
        <strain evidence="9">CCAP 19/18</strain>
    </source>
</reference>
<evidence type="ECO:0000256" key="2">
    <source>
        <dbReference type="ARBA" id="ARBA00022618"/>
    </source>
</evidence>
<feature type="compositionally biased region" description="Polar residues" evidence="6">
    <location>
        <begin position="37"/>
        <end position="59"/>
    </location>
</feature>
<feature type="domain" description="Cyclin C-terminal" evidence="8">
    <location>
        <begin position="292"/>
        <end position="409"/>
    </location>
</feature>
<evidence type="ECO:0000256" key="4">
    <source>
        <dbReference type="ARBA" id="ARBA00023306"/>
    </source>
</evidence>
<dbReference type="SMART" id="SM00385">
    <property type="entry name" value="CYCLIN"/>
    <property type="match status" value="2"/>
</dbReference>
<dbReference type="InterPro" id="IPR036915">
    <property type="entry name" value="Cyclin-like_sf"/>
</dbReference>
<proteinExistence type="inferred from homology"/>
<dbReference type="InterPro" id="IPR048258">
    <property type="entry name" value="Cyclins_cyclin-box"/>
</dbReference>
<feature type="region of interest" description="Disordered" evidence="6">
    <location>
        <begin position="34"/>
        <end position="61"/>
    </location>
</feature>
<name>A0ABQ7GUF8_DUNSA</name>
<dbReference type="InterPro" id="IPR046965">
    <property type="entry name" value="Cyclin_A/B-like"/>
</dbReference>
<evidence type="ECO:0000313" key="9">
    <source>
        <dbReference type="EMBL" id="KAF5838234.1"/>
    </source>
</evidence>
<dbReference type="PIRSF" id="PIRSF001771">
    <property type="entry name" value="Cyclin_A_B_D_E"/>
    <property type="match status" value="1"/>
</dbReference>
<evidence type="ECO:0000256" key="3">
    <source>
        <dbReference type="ARBA" id="ARBA00023127"/>
    </source>
</evidence>
<comment type="similarity">
    <text evidence="1">Belongs to the cyclin family. Cyclin AB subfamily.</text>
</comment>
<dbReference type="Pfam" id="PF00134">
    <property type="entry name" value="Cyclin_N"/>
    <property type="match status" value="1"/>
</dbReference>
<feature type="domain" description="Cyclin-like" evidence="7">
    <location>
        <begin position="199"/>
        <end position="283"/>
    </location>
</feature>
<dbReference type="InterPro" id="IPR006671">
    <property type="entry name" value="Cyclin_N"/>
</dbReference>
<keyword evidence="3 5" id="KW-0195">Cyclin</keyword>
<keyword evidence="4" id="KW-0131">Cell cycle</keyword>